<dbReference type="Proteomes" id="UP001589608">
    <property type="component" value="Unassembled WGS sequence"/>
</dbReference>
<evidence type="ECO:0000313" key="3">
    <source>
        <dbReference type="Proteomes" id="UP001589608"/>
    </source>
</evidence>
<accession>A0ABV5MAE8</accession>
<evidence type="ECO:0000256" key="1">
    <source>
        <dbReference type="SAM" id="Phobius"/>
    </source>
</evidence>
<feature type="transmembrane region" description="Helical" evidence="1">
    <location>
        <begin position="116"/>
        <end position="134"/>
    </location>
</feature>
<keyword evidence="3" id="KW-1185">Reference proteome</keyword>
<dbReference type="EMBL" id="JBHMCA010000043">
    <property type="protein sequence ID" value="MFB9445814.1"/>
    <property type="molecule type" value="Genomic_DNA"/>
</dbReference>
<dbReference type="RefSeq" id="WP_223093116.1">
    <property type="nucleotide sequence ID" value="NZ_CP061913.1"/>
</dbReference>
<feature type="transmembrane region" description="Helical" evidence="1">
    <location>
        <begin position="155"/>
        <end position="177"/>
    </location>
</feature>
<feature type="transmembrane region" description="Helical" evidence="1">
    <location>
        <begin position="89"/>
        <end position="110"/>
    </location>
</feature>
<keyword evidence="1" id="KW-1133">Transmembrane helix</keyword>
<organism evidence="2 3">
    <name type="scientific">Dactylosporangium vinaceum</name>
    <dbReference type="NCBI Taxonomy" id="53362"/>
    <lineage>
        <taxon>Bacteria</taxon>
        <taxon>Bacillati</taxon>
        <taxon>Actinomycetota</taxon>
        <taxon>Actinomycetes</taxon>
        <taxon>Micromonosporales</taxon>
        <taxon>Micromonosporaceae</taxon>
        <taxon>Dactylosporangium</taxon>
    </lineage>
</organism>
<sequence>MAGPAPGADGERRLSIAVYRRILRWYPRAFRDPWAEETVLLFAELARRRPRGAASTAALWASHLPDLARGFVAEWSREIGRSARRRNPAVPHGALAGALLSAATAAGNLGSLWQTPLGRAGSWLISAAALTVLARTGRVSVAGSGTIGRALRNGAVAGLIAFGAADLTATVIVLTSLDRLRRDPLQAAAFIASRESDFRTYQMHELLGGWVYGSAAGALLAAAGAGLVAAISRSRRLGQRRPRP</sequence>
<protein>
    <submittedName>
        <fullName evidence="2">Uncharacterized protein</fullName>
    </submittedName>
</protein>
<comment type="caution">
    <text evidence="2">The sequence shown here is derived from an EMBL/GenBank/DDBJ whole genome shotgun (WGS) entry which is preliminary data.</text>
</comment>
<feature type="transmembrane region" description="Helical" evidence="1">
    <location>
        <begin position="210"/>
        <end position="231"/>
    </location>
</feature>
<evidence type="ECO:0000313" key="2">
    <source>
        <dbReference type="EMBL" id="MFB9445814.1"/>
    </source>
</evidence>
<keyword evidence="1" id="KW-0812">Transmembrane</keyword>
<proteinExistence type="predicted"/>
<gene>
    <name evidence="2" type="ORF">ACFFTR_22265</name>
</gene>
<reference evidence="2 3" key="1">
    <citation type="submission" date="2024-09" db="EMBL/GenBank/DDBJ databases">
        <authorList>
            <person name="Sun Q."/>
            <person name="Mori K."/>
        </authorList>
    </citation>
    <scope>NUCLEOTIDE SEQUENCE [LARGE SCALE GENOMIC DNA]</scope>
    <source>
        <strain evidence="2 3">JCM 3307</strain>
    </source>
</reference>
<keyword evidence="1" id="KW-0472">Membrane</keyword>
<name>A0ABV5MAE8_9ACTN</name>